<dbReference type="EMBL" id="BSNM01000003">
    <property type="protein sequence ID" value="GLQ29950.1"/>
    <property type="molecule type" value="Genomic_DNA"/>
</dbReference>
<dbReference type="Pfam" id="PF11760">
    <property type="entry name" value="CbiG_N"/>
    <property type="match status" value="1"/>
</dbReference>
<evidence type="ECO:0000259" key="1">
    <source>
        <dbReference type="Pfam" id="PF01890"/>
    </source>
</evidence>
<dbReference type="PANTHER" id="PTHR37477:SF1">
    <property type="entry name" value="COBALT-PRECORRIN-5A HYDROLASE"/>
    <property type="match status" value="1"/>
</dbReference>
<dbReference type="InterPro" id="IPR038029">
    <property type="entry name" value="GbiG_N_sf"/>
</dbReference>
<feature type="domain" description="CobE/GbiG C-terminal" evidence="1">
    <location>
        <begin position="129"/>
        <end position="252"/>
    </location>
</feature>
<dbReference type="InterPro" id="IPR036518">
    <property type="entry name" value="CobE/GbiG_C_sf"/>
</dbReference>
<dbReference type="RefSeq" id="WP_284378226.1">
    <property type="nucleotide sequence ID" value="NZ_BSNM01000003.1"/>
</dbReference>
<name>A0AA37W4T4_9GAMM</name>
<comment type="caution">
    <text evidence="3">The sequence shown here is derived from an EMBL/GenBank/DDBJ whole genome shotgun (WGS) entry which is preliminary data.</text>
</comment>
<dbReference type="PANTHER" id="PTHR37477">
    <property type="entry name" value="COBALT-PRECORRIN-5A HYDROLASE"/>
    <property type="match status" value="1"/>
</dbReference>
<dbReference type="InterPro" id="IPR021744">
    <property type="entry name" value="CbiG_N"/>
</dbReference>
<reference evidence="3" key="2">
    <citation type="submission" date="2023-01" db="EMBL/GenBank/DDBJ databases">
        <title>Draft genome sequence of Litoribrevibacter albus strain NBRC 110071.</title>
        <authorList>
            <person name="Sun Q."/>
            <person name="Mori K."/>
        </authorList>
    </citation>
    <scope>NUCLEOTIDE SEQUENCE</scope>
    <source>
        <strain evidence="3">NBRC 110071</strain>
    </source>
</reference>
<dbReference type="SUPFAM" id="SSF159664">
    <property type="entry name" value="CobE/GbiG C-terminal domain-like"/>
    <property type="match status" value="1"/>
</dbReference>
<dbReference type="InterPro" id="IPR052553">
    <property type="entry name" value="CbiG_hydrolase"/>
</dbReference>
<dbReference type="InterPro" id="IPR002750">
    <property type="entry name" value="CobE/GbiG_C"/>
</dbReference>
<organism evidence="3 4">
    <name type="scientific">Litoribrevibacter albus</name>
    <dbReference type="NCBI Taxonomy" id="1473156"/>
    <lineage>
        <taxon>Bacteria</taxon>
        <taxon>Pseudomonadati</taxon>
        <taxon>Pseudomonadota</taxon>
        <taxon>Gammaproteobacteria</taxon>
        <taxon>Oceanospirillales</taxon>
        <taxon>Oceanospirillaceae</taxon>
        <taxon>Litoribrevibacter</taxon>
    </lineage>
</organism>
<feature type="domain" description="Cobalamin synthesis G N-terminal" evidence="2">
    <location>
        <begin position="43"/>
        <end position="120"/>
    </location>
</feature>
<evidence type="ECO:0000313" key="4">
    <source>
        <dbReference type="Proteomes" id="UP001161389"/>
    </source>
</evidence>
<dbReference type="Proteomes" id="UP001161389">
    <property type="component" value="Unassembled WGS sequence"/>
</dbReference>
<dbReference type="AlphaFoldDB" id="A0AA37W4T4"/>
<gene>
    <name evidence="3" type="ORF">GCM10007876_04280</name>
</gene>
<dbReference type="Pfam" id="PF01890">
    <property type="entry name" value="CbiG_C"/>
    <property type="match status" value="1"/>
</dbReference>
<dbReference type="SUPFAM" id="SSF159672">
    <property type="entry name" value="CbiG N-terminal domain-like"/>
    <property type="match status" value="1"/>
</dbReference>
<proteinExistence type="predicted"/>
<accession>A0AA37W4T4</accession>
<keyword evidence="4" id="KW-1185">Reference proteome</keyword>
<evidence type="ECO:0008006" key="5">
    <source>
        <dbReference type="Google" id="ProtNLM"/>
    </source>
</evidence>
<dbReference type="GO" id="GO:0009236">
    <property type="term" value="P:cobalamin biosynthetic process"/>
    <property type="evidence" value="ECO:0007669"/>
    <property type="project" value="InterPro"/>
</dbReference>
<dbReference type="Gene3D" id="3.30.420.180">
    <property type="entry name" value="CobE/GbiG C-terminal domain"/>
    <property type="match status" value="1"/>
</dbReference>
<sequence>MKDNSSVKIVALTEAGLRLAEQLNAKLENSDVWYKPKPFSEKVQYAFQAGEPLIMICATGIVVRTLAPVLASKLQDPPVLVLDELGQFVIPLVSGHEGGANEWGRQVAELLNSQLVMTTANPYLKPKYAVGMGCERNCPKEELECLLMDCLAQANLTLDQIGSINSIDIKADEVGLIELAEHLEKPFNTFDAAELSTVEHLLSTKSDYVFKTVGVYGVAESAALVGASQLTNAYSELILNKHKTAKATCAIARAYPSDARRQS</sequence>
<protein>
    <recommendedName>
        <fullName evidence="5">Cobalamin biosynthesis protein CbiG</fullName>
    </recommendedName>
</protein>
<evidence type="ECO:0000259" key="2">
    <source>
        <dbReference type="Pfam" id="PF11760"/>
    </source>
</evidence>
<reference evidence="3" key="1">
    <citation type="journal article" date="2014" name="Int. J. Syst. Evol. Microbiol.">
        <title>Complete genome sequence of Corynebacterium casei LMG S-19264T (=DSM 44701T), isolated from a smear-ripened cheese.</title>
        <authorList>
            <consortium name="US DOE Joint Genome Institute (JGI-PGF)"/>
            <person name="Walter F."/>
            <person name="Albersmeier A."/>
            <person name="Kalinowski J."/>
            <person name="Ruckert C."/>
        </authorList>
    </citation>
    <scope>NUCLEOTIDE SEQUENCE</scope>
    <source>
        <strain evidence="3">NBRC 110071</strain>
    </source>
</reference>
<dbReference type="Gene3D" id="3.40.50.11220">
    <property type="match status" value="1"/>
</dbReference>
<evidence type="ECO:0000313" key="3">
    <source>
        <dbReference type="EMBL" id="GLQ29950.1"/>
    </source>
</evidence>